<name>A0A8X7XZG4_POPTO</name>
<evidence type="ECO:0000256" key="4">
    <source>
        <dbReference type="ARBA" id="ARBA00022833"/>
    </source>
</evidence>
<accession>A0A8X7XZG4</accession>
<dbReference type="GO" id="GO:0005634">
    <property type="term" value="C:nucleus"/>
    <property type="evidence" value="ECO:0007669"/>
    <property type="project" value="UniProtKB-SubCell"/>
</dbReference>
<organism evidence="8 9">
    <name type="scientific">Populus tomentosa</name>
    <name type="common">Chinese white poplar</name>
    <dbReference type="NCBI Taxonomy" id="118781"/>
    <lineage>
        <taxon>Eukaryota</taxon>
        <taxon>Viridiplantae</taxon>
        <taxon>Streptophyta</taxon>
        <taxon>Embryophyta</taxon>
        <taxon>Tracheophyta</taxon>
        <taxon>Spermatophyta</taxon>
        <taxon>Magnoliopsida</taxon>
        <taxon>eudicotyledons</taxon>
        <taxon>Gunneridae</taxon>
        <taxon>Pentapetalae</taxon>
        <taxon>rosids</taxon>
        <taxon>fabids</taxon>
        <taxon>Malpighiales</taxon>
        <taxon>Salicaceae</taxon>
        <taxon>Saliceae</taxon>
        <taxon>Populus</taxon>
    </lineage>
</organism>
<dbReference type="PANTHER" id="PTHR46481:SF10">
    <property type="entry name" value="ZINC FINGER BED DOMAIN-CONTAINING PROTEIN 39"/>
    <property type="match status" value="1"/>
</dbReference>
<dbReference type="PROSITE" id="PS51005">
    <property type="entry name" value="NAC"/>
    <property type="match status" value="1"/>
</dbReference>
<keyword evidence="9" id="KW-1185">Reference proteome</keyword>
<comment type="subcellular location">
    <subcellularLocation>
        <location evidence="1">Nucleus</location>
    </subcellularLocation>
</comment>
<keyword evidence="6" id="KW-0539">Nucleus</keyword>
<keyword evidence="5" id="KW-0238">DNA-binding</keyword>
<dbReference type="InterPro" id="IPR003441">
    <property type="entry name" value="NAC-dom"/>
</dbReference>
<evidence type="ECO:0000313" key="8">
    <source>
        <dbReference type="EMBL" id="KAG6743633.1"/>
    </source>
</evidence>
<reference evidence="8" key="1">
    <citation type="journal article" date="2020" name="bioRxiv">
        <title>Hybrid origin of Populus tomentosa Carr. identified through genome sequencing and phylogenomic analysis.</title>
        <authorList>
            <person name="An X."/>
            <person name="Gao K."/>
            <person name="Chen Z."/>
            <person name="Li J."/>
            <person name="Yang X."/>
            <person name="Yang X."/>
            <person name="Zhou J."/>
            <person name="Guo T."/>
            <person name="Zhao T."/>
            <person name="Huang S."/>
            <person name="Miao D."/>
            <person name="Khan W.U."/>
            <person name="Rao P."/>
            <person name="Ye M."/>
            <person name="Lei B."/>
            <person name="Liao W."/>
            <person name="Wang J."/>
            <person name="Ji L."/>
            <person name="Li Y."/>
            <person name="Guo B."/>
            <person name="Mustafa N.S."/>
            <person name="Li S."/>
            <person name="Yun Q."/>
            <person name="Keller S.R."/>
            <person name="Mao J."/>
            <person name="Zhang R."/>
            <person name="Strauss S.H."/>
        </authorList>
    </citation>
    <scope>NUCLEOTIDE SEQUENCE</scope>
    <source>
        <strain evidence="8">GM15</strain>
        <tissue evidence="8">Leaf</tissue>
    </source>
</reference>
<evidence type="ECO:0000256" key="1">
    <source>
        <dbReference type="ARBA" id="ARBA00004123"/>
    </source>
</evidence>
<dbReference type="Pfam" id="PF05699">
    <property type="entry name" value="Dimer_Tnp_hAT"/>
    <property type="match status" value="1"/>
</dbReference>
<protein>
    <recommendedName>
        <fullName evidence="7">NAC domain-containing protein</fullName>
    </recommendedName>
</protein>
<dbReference type="Pfam" id="PF22922">
    <property type="entry name" value="GAF_NLP"/>
    <property type="match status" value="1"/>
</dbReference>
<dbReference type="Pfam" id="PF02365">
    <property type="entry name" value="NAM"/>
    <property type="match status" value="1"/>
</dbReference>
<evidence type="ECO:0000256" key="6">
    <source>
        <dbReference type="ARBA" id="ARBA00023242"/>
    </source>
</evidence>
<sequence>MQNGLPRPPPGYKFFPTEEELINYYLHNKVHGRLHGEDATLIKDCDLYGEEEPWEIFNKFQGHKFGANGLYFLTTLHKKTTNATKNMNRSAGTHGGTWHGDGGKEVKSSEGVVIGTKKRFRYHKHGKPVKDGWILLEYGSQSISENIVISQLKKSERGSSNTEPTSRKRKHINAEVFEVAEDDDILKIIQSTLMINSIPIRSPALEPQQIIHNQDMRLEAATVSMELGASVTVNSGPDLSQAQEPQQITANQEMWLEAASVGWENDVGSITLQDVTMFPLAEKSDLMTSSESVDEQADDREDIMWSPRGFLMDQIAASANLYDILEYVCHVHKFPLALTWISHGGEGNANSNEKRILQIEDIGGAEQQSSPLVESGDLISSIQRNFVFDQERGHLNIARMMIKHGYPLDMVQHEFFETFVKNLQPMFHLHSKDMVEADVLVIYRQEKEKLIRCFNNFSCLFCLTIELLSSDDRKMTYCCLTLHFIDDEWKQKQKILAFRNLQGNYDADTIQGIIRSVLIEWGIGKNLNFIWLNIAPPNDQMIGELKSKLSDQDSLLNGDGYFLSSYAQIVHLLIQDGLFEIKSVVCKIRESIAYVNGTQDRREMFQKAINQLKLQDKNKASLDVPTRWDTTFSMLENALDLRNAFAYLEQTDGEFRVNPSVEEWTTATIILDCLKVLILHESVCNASTGVEFYFLNVCGVYKNLIQWKRSQHAFVRSMADRMLVRFDEFCLALGILTILNPCFKLDVVEYGYSQIYGSDANLFLPRLHNDLERVYHRYASDSSNPAASTSTLADVNCCTSFNPTSEDMLQGFRVWRKPPKFPRLGRMARDFFAIPVSTIVSKSSAAEKVVKMNSTFNHVRPEIVEALICGRDWLEGPER</sequence>
<proteinExistence type="predicted"/>
<dbReference type="InterPro" id="IPR025525">
    <property type="entry name" value="hAT-like_transposase_RNase-H"/>
</dbReference>
<dbReference type="GO" id="GO:0003677">
    <property type="term" value="F:DNA binding"/>
    <property type="evidence" value="ECO:0007669"/>
    <property type="project" value="UniProtKB-KW"/>
</dbReference>
<keyword evidence="2" id="KW-0479">Metal-binding</keyword>
<evidence type="ECO:0000256" key="3">
    <source>
        <dbReference type="ARBA" id="ARBA00022771"/>
    </source>
</evidence>
<evidence type="ECO:0000256" key="5">
    <source>
        <dbReference type="ARBA" id="ARBA00023125"/>
    </source>
</evidence>
<dbReference type="Proteomes" id="UP000886885">
    <property type="component" value="Chromosome 16D"/>
</dbReference>
<dbReference type="AlphaFoldDB" id="A0A8X7XZG4"/>
<dbReference type="EMBL" id="JAAWWB010000032">
    <property type="protein sequence ID" value="KAG6743633.1"/>
    <property type="molecule type" value="Genomic_DNA"/>
</dbReference>
<feature type="domain" description="NAC" evidence="7">
    <location>
        <begin position="8"/>
        <end position="155"/>
    </location>
</feature>
<evidence type="ECO:0000313" key="9">
    <source>
        <dbReference type="Proteomes" id="UP000886885"/>
    </source>
</evidence>
<gene>
    <name evidence="8" type="ORF">POTOM_052333</name>
</gene>
<evidence type="ECO:0000259" key="7">
    <source>
        <dbReference type="PROSITE" id="PS51005"/>
    </source>
</evidence>
<keyword evidence="4" id="KW-0862">Zinc</keyword>
<dbReference type="GO" id="GO:0008270">
    <property type="term" value="F:zinc ion binding"/>
    <property type="evidence" value="ECO:0007669"/>
    <property type="project" value="UniProtKB-KW"/>
</dbReference>
<comment type="caution">
    <text evidence="8">The sequence shown here is derived from an EMBL/GenBank/DDBJ whole genome shotgun (WGS) entry which is preliminary data.</text>
</comment>
<keyword evidence="3" id="KW-0863">Zinc-finger</keyword>
<dbReference type="InterPro" id="IPR008906">
    <property type="entry name" value="HATC_C_dom"/>
</dbReference>
<dbReference type="OrthoDB" id="812756at2759"/>
<dbReference type="GO" id="GO:0046983">
    <property type="term" value="F:protein dimerization activity"/>
    <property type="evidence" value="ECO:0007669"/>
    <property type="project" value="InterPro"/>
</dbReference>
<dbReference type="InterPro" id="IPR052035">
    <property type="entry name" value="ZnF_BED_domain_contain"/>
</dbReference>
<dbReference type="GO" id="GO:0006355">
    <property type="term" value="P:regulation of DNA-templated transcription"/>
    <property type="evidence" value="ECO:0007669"/>
    <property type="project" value="InterPro"/>
</dbReference>
<evidence type="ECO:0000256" key="2">
    <source>
        <dbReference type="ARBA" id="ARBA00022723"/>
    </source>
</evidence>
<dbReference type="InterPro" id="IPR055081">
    <property type="entry name" value="NLP1-9_GAF"/>
</dbReference>
<dbReference type="Pfam" id="PF14372">
    <property type="entry name" value="hAT-like_RNase-H"/>
    <property type="match status" value="1"/>
</dbReference>
<dbReference type="PANTHER" id="PTHR46481">
    <property type="entry name" value="ZINC FINGER BED DOMAIN-CONTAINING PROTEIN 4"/>
    <property type="match status" value="1"/>
</dbReference>